<dbReference type="Proteomes" id="UP001151081">
    <property type="component" value="Unassembled WGS sequence"/>
</dbReference>
<name>A0A9X3XDV8_9BACT</name>
<sequence length="131" mass="14404">MKNRVFFPQVALDEWLGEERVDLKNDELTIKSEGRKYRIIEAIRIMSEVSGSPDSHELLGKVKSKAFLAELGAEILETSMILGDNAYDVVPGFVGAPVGTFADHQRGGPPSQTRNLTTDEDLLAAFLATKL</sequence>
<dbReference type="RefSeq" id="WP_272425186.1">
    <property type="nucleotide sequence ID" value="NZ_JAGTJJ010000035.1"/>
</dbReference>
<comment type="caution">
    <text evidence="1">The sequence shown here is derived from an EMBL/GenBank/DDBJ whole genome shotgun (WGS) entry which is preliminary data.</text>
</comment>
<dbReference type="AlphaFoldDB" id="A0A9X3XDV8"/>
<organism evidence="1 2">
    <name type="scientific">Polyangium jinanense</name>
    <dbReference type="NCBI Taxonomy" id="2829994"/>
    <lineage>
        <taxon>Bacteria</taxon>
        <taxon>Pseudomonadati</taxon>
        <taxon>Myxococcota</taxon>
        <taxon>Polyangia</taxon>
        <taxon>Polyangiales</taxon>
        <taxon>Polyangiaceae</taxon>
        <taxon>Polyangium</taxon>
    </lineage>
</organism>
<protein>
    <submittedName>
        <fullName evidence="1">Uncharacterized protein</fullName>
    </submittedName>
</protein>
<accession>A0A9X3XDV8</accession>
<dbReference type="EMBL" id="JAGTJJ010000035">
    <property type="protein sequence ID" value="MDC3986161.1"/>
    <property type="molecule type" value="Genomic_DNA"/>
</dbReference>
<gene>
    <name evidence="1" type="ORF">KEG57_37130</name>
</gene>
<evidence type="ECO:0000313" key="2">
    <source>
        <dbReference type="Proteomes" id="UP001151081"/>
    </source>
</evidence>
<reference evidence="1 2" key="1">
    <citation type="submission" date="2021-04" db="EMBL/GenBank/DDBJ databases">
        <title>Genome analysis of Polyangium sp.</title>
        <authorList>
            <person name="Li Y."/>
            <person name="Wang J."/>
        </authorList>
    </citation>
    <scope>NUCLEOTIDE SEQUENCE [LARGE SCALE GENOMIC DNA]</scope>
    <source>
        <strain evidence="1 2">SDU14</strain>
    </source>
</reference>
<proteinExistence type="predicted"/>
<evidence type="ECO:0000313" key="1">
    <source>
        <dbReference type="EMBL" id="MDC3986161.1"/>
    </source>
</evidence>
<keyword evidence="2" id="KW-1185">Reference proteome</keyword>